<dbReference type="Pfam" id="PF00481">
    <property type="entry name" value="PP2C"/>
    <property type="match status" value="1"/>
</dbReference>
<dbReference type="Proteomes" id="UP000007305">
    <property type="component" value="Chromosome 2"/>
</dbReference>
<feature type="transmembrane region" description="Helical" evidence="4">
    <location>
        <begin position="70"/>
        <end position="91"/>
    </location>
</feature>
<organism evidence="6 7">
    <name type="scientific">Zea mays</name>
    <name type="common">Maize</name>
    <dbReference type="NCBI Taxonomy" id="4577"/>
    <lineage>
        <taxon>Eukaryota</taxon>
        <taxon>Viridiplantae</taxon>
        <taxon>Streptophyta</taxon>
        <taxon>Embryophyta</taxon>
        <taxon>Tracheophyta</taxon>
        <taxon>Spermatophyta</taxon>
        <taxon>Magnoliopsida</taxon>
        <taxon>Liliopsida</taxon>
        <taxon>Poales</taxon>
        <taxon>Poaceae</taxon>
        <taxon>PACMAD clade</taxon>
        <taxon>Panicoideae</taxon>
        <taxon>Andropogonodae</taxon>
        <taxon>Andropogoneae</taxon>
        <taxon>Tripsacinae</taxon>
        <taxon>Zea</taxon>
    </lineage>
</organism>
<accession>A0A804MVP4</accession>
<proteinExistence type="predicted"/>
<reference evidence="6" key="3">
    <citation type="submission" date="2021-05" db="UniProtKB">
        <authorList>
            <consortium name="EnsemblPlants"/>
        </authorList>
    </citation>
    <scope>IDENTIFICATION</scope>
    <source>
        <strain evidence="6">cv. B73</strain>
    </source>
</reference>
<keyword evidence="4" id="KW-0472">Membrane</keyword>
<dbReference type="EnsemblPlants" id="Zm00001eb115070_T001">
    <property type="protein sequence ID" value="Zm00001eb115070_P001"/>
    <property type="gene ID" value="Zm00001eb115070"/>
</dbReference>
<evidence type="ECO:0000256" key="1">
    <source>
        <dbReference type="ARBA" id="ARBA00013081"/>
    </source>
</evidence>
<evidence type="ECO:0000259" key="5">
    <source>
        <dbReference type="Pfam" id="PF00481"/>
    </source>
</evidence>
<dbReference type="EC" id="3.1.3.16" evidence="1"/>
<comment type="catalytic activity">
    <reaction evidence="3">
        <text>O-phospho-L-threonyl-[protein] + H2O = L-threonyl-[protein] + phosphate</text>
        <dbReference type="Rhea" id="RHEA:47004"/>
        <dbReference type="Rhea" id="RHEA-COMP:11060"/>
        <dbReference type="Rhea" id="RHEA-COMP:11605"/>
        <dbReference type="ChEBI" id="CHEBI:15377"/>
        <dbReference type="ChEBI" id="CHEBI:30013"/>
        <dbReference type="ChEBI" id="CHEBI:43474"/>
        <dbReference type="ChEBI" id="CHEBI:61977"/>
        <dbReference type="EC" id="3.1.3.16"/>
    </reaction>
</comment>
<dbReference type="PROSITE" id="PS51257">
    <property type="entry name" value="PROKAR_LIPOPROTEIN"/>
    <property type="match status" value="1"/>
</dbReference>
<keyword evidence="4" id="KW-0812">Transmembrane</keyword>
<evidence type="ECO:0000313" key="6">
    <source>
        <dbReference type="EnsemblPlants" id="Zm00001eb115070_P001"/>
    </source>
</evidence>
<feature type="domain" description="PPM-type phosphatase" evidence="5">
    <location>
        <begin position="102"/>
        <end position="145"/>
    </location>
</feature>
<dbReference type="InParanoid" id="A0A804MVP4"/>
<dbReference type="InterPro" id="IPR001932">
    <property type="entry name" value="PPM-type_phosphatase-like_dom"/>
</dbReference>
<dbReference type="InterPro" id="IPR036457">
    <property type="entry name" value="PPM-type-like_dom_sf"/>
</dbReference>
<name>A0A804MVP4_MAIZE</name>
<feature type="transmembrane region" description="Helical" evidence="4">
    <location>
        <begin position="21"/>
        <end position="44"/>
    </location>
</feature>
<evidence type="ECO:0000256" key="2">
    <source>
        <dbReference type="ARBA" id="ARBA00047761"/>
    </source>
</evidence>
<keyword evidence="7" id="KW-1185">Reference proteome</keyword>
<reference evidence="6" key="2">
    <citation type="submission" date="2019-07" db="EMBL/GenBank/DDBJ databases">
        <authorList>
            <person name="Seetharam A."/>
            <person name="Woodhouse M."/>
            <person name="Cannon E."/>
        </authorList>
    </citation>
    <scope>NUCLEOTIDE SEQUENCE [LARGE SCALE GENOMIC DNA]</scope>
    <source>
        <strain evidence="6">cv. B73</strain>
    </source>
</reference>
<protein>
    <recommendedName>
        <fullName evidence="1">protein-serine/threonine phosphatase</fullName>
        <ecNumber evidence="1">3.1.3.16</ecNumber>
    </recommendedName>
</protein>
<dbReference type="Gramene" id="Zm00001eb115070_T001">
    <property type="protein sequence ID" value="Zm00001eb115070_P001"/>
    <property type="gene ID" value="Zm00001eb115070"/>
</dbReference>
<keyword evidence="4" id="KW-1133">Transmembrane helix</keyword>
<evidence type="ECO:0000256" key="3">
    <source>
        <dbReference type="ARBA" id="ARBA00048336"/>
    </source>
</evidence>
<evidence type="ECO:0000256" key="4">
    <source>
        <dbReference type="SAM" id="Phobius"/>
    </source>
</evidence>
<dbReference type="SUPFAM" id="SSF81606">
    <property type="entry name" value="PP2C-like"/>
    <property type="match status" value="1"/>
</dbReference>
<reference evidence="7" key="1">
    <citation type="submission" date="2015-12" db="EMBL/GenBank/DDBJ databases">
        <title>Update maize B73 reference genome by single molecule sequencing technologies.</title>
        <authorList>
            <consortium name="Maize Genome Sequencing Project"/>
            <person name="Ware D."/>
        </authorList>
    </citation>
    <scope>NUCLEOTIDE SEQUENCE [LARGE SCALE GENOMIC DNA]</scope>
    <source>
        <strain evidence="7">cv. B73</strain>
    </source>
</reference>
<dbReference type="GO" id="GO:0004722">
    <property type="term" value="F:protein serine/threonine phosphatase activity"/>
    <property type="evidence" value="ECO:0007669"/>
    <property type="project" value="UniProtKB-EC"/>
</dbReference>
<sequence length="159" mass="17652">MLAAPRWRRPATKWSWSRQKQFSFVTIAQTASSCALGFLALFLARLPLPHPLFGTGWSQTALRRQLACRLWGVFNLSKAFISVVCSLGFFIKSRFQDAAEVADFVHRSRRLDVVQSGCTALSIVKHGDLMVVANVDDSRVVLVITTYDDNITPSSSSST</sequence>
<dbReference type="AlphaFoldDB" id="A0A804MVP4"/>
<comment type="catalytic activity">
    <reaction evidence="2">
        <text>O-phospho-L-seryl-[protein] + H2O = L-seryl-[protein] + phosphate</text>
        <dbReference type="Rhea" id="RHEA:20629"/>
        <dbReference type="Rhea" id="RHEA-COMP:9863"/>
        <dbReference type="Rhea" id="RHEA-COMP:11604"/>
        <dbReference type="ChEBI" id="CHEBI:15377"/>
        <dbReference type="ChEBI" id="CHEBI:29999"/>
        <dbReference type="ChEBI" id="CHEBI:43474"/>
        <dbReference type="ChEBI" id="CHEBI:83421"/>
        <dbReference type="EC" id="3.1.3.16"/>
    </reaction>
</comment>
<dbReference type="Gene3D" id="3.60.40.10">
    <property type="entry name" value="PPM-type phosphatase domain"/>
    <property type="match status" value="1"/>
</dbReference>
<evidence type="ECO:0000313" key="7">
    <source>
        <dbReference type="Proteomes" id="UP000007305"/>
    </source>
</evidence>